<sequence>MAFTKVAVIFFFLMAMGLCHYSSIAEDSFENKNLITNSDNTLEDACNNENPHIEQVVQDPKTSMENDQNSSGWEDDEIEVNTKSTDPSTSNGASHLQDQVFSTSNGNAVGPEMIIILALVTVFGGLYFFAPYVLLVATINILFSSKLHFYMEEHNTGVNYGRQI</sequence>
<name>A0A6J5U0E1_PRUAR</name>
<evidence type="ECO:0008006" key="6">
    <source>
        <dbReference type="Google" id="ProtNLM"/>
    </source>
</evidence>
<accession>A0A6J5U0E1</accession>
<feature type="transmembrane region" description="Helical" evidence="2">
    <location>
        <begin position="114"/>
        <end position="143"/>
    </location>
</feature>
<keyword evidence="2" id="KW-0472">Membrane</keyword>
<evidence type="ECO:0000256" key="3">
    <source>
        <dbReference type="SAM" id="SignalP"/>
    </source>
</evidence>
<protein>
    <recommendedName>
        <fullName evidence="6">Transmembrane protein</fullName>
    </recommendedName>
</protein>
<feature type="chain" id="PRO_5026778483" description="Transmembrane protein" evidence="3">
    <location>
        <begin position="20"/>
        <end position="164"/>
    </location>
</feature>
<evidence type="ECO:0000256" key="2">
    <source>
        <dbReference type="SAM" id="Phobius"/>
    </source>
</evidence>
<dbReference type="Proteomes" id="UP000507222">
    <property type="component" value="Unassembled WGS sequence"/>
</dbReference>
<evidence type="ECO:0000256" key="1">
    <source>
        <dbReference type="SAM" id="MobiDB-lite"/>
    </source>
</evidence>
<reference evidence="4 5" key="1">
    <citation type="submission" date="2020-05" db="EMBL/GenBank/DDBJ databases">
        <authorList>
            <person name="Campoy J."/>
            <person name="Schneeberger K."/>
            <person name="Spophaly S."/>
        </authorList>
    </citation>
    <scope>NUCLEOTIDE SEQUENCE [LARGE SCALE GENOMIC DNA]</scope>
    <source>
        <strain evidence="4">PruArmRojPasFocal</strain>
    </source>
</reference>
<proteinExistence type="predicted"/>
<gene>
    <name evidence="4" type="ORF">CURHAP_LOCUS15550</name>
</gene>
<dbReference type="AlphaFoldDB" id="A0A6J5U0E1"/>
<feature type="compositionally biased region" description="Polar residues" evidence="1">
    <location>
        <begin position="60"/>
        <end position="72"/>
    </location>
</feature>
<feature type="compositionally biased region" description="Polar residues" evidence="1">
    <location>
        <begin position="81"/>
        <end position="97"/>
    </location>
</feature>
<dbReference type="EMBL" id="CAEKDK010000002">
    <property type="protein sequence ID" value="CAB4269760.1"/>
    <property type="molecule type" value="Genomic_DNA"/>
</dbReference>
<evidence type="ECO:0000313" key="4">
    <source>
        <dbReference type="EMBL" id="CAB4269760.1"/>
    </source>
</evidence>
<keyword evidence="2" id="KW-1133">Transmembrane helix</keyword>
<feature type="region of interest" description="Disordered" evidence="1">
    <location>
        <begin position="55"/>
        <end position="97"/>
    </location>
</feature>
<feature type="signal peptide" evidence="3">
    <location>
        <begin position="1"/>
        <end position="19"/>
    </location>
</feature>
<organism evidence="4 5">
    <name type="scientific">Prunus armeniaca</name>
    <name type="common">Apricot</name>
    <name type="synonym">Armeniaca vulgaris</name>
    <dbReference type="NCBI Taxonomy" id="36596"/>
    <lineage>
        <taxon>Eukaryota</taxon>
        <taxon>Viridiplantae</taxon>
        <taxon>Streptophyta</taxon>
        <taxon>Embryophyta</taxon>
        <taxon>Tracheophyta</taxon>
        <taxon>Spermatophyta</taxon>
        <taxon>Magnoliopsida</taxon>
        <taxon>eudicotyledons</taxon>
        <taxon>Gunneridae</taxon>
        <taxon>Pentapetalae</taxon>
        <taxon>rosids</taxon>
        <taxon>fabids</taxon>
        <taxon>Rosales</taxon>
        <taxon>Rosaceae</taxon>
        <taxon>Amygdaloideae</taxon>
        <taxon>Amygdaleae</taxon>
        <taxon>Prunus</taxon>
    </lineage>
</organism>
<evidence type="ECO:0000313" key="5">
    <source>
        <dbReference type="Proteomes" id="UP000507222"/>
    </source>
</evidence>
<keyword evidence="3" id="KW-0732">Signal</keyword>
<keyword evidence="2" id="KW-0812">Transmembrane</keyword>